<dbReference type="EMBL" id="CM056793">
    <property type="protein sequence ID" value="KAJ8715316.1"/>
    <property type="molecule type" value="Genomic_DNA"/>
</dbReference>
<keyword evidence="2" id="KW-1185">Reference proteome</keyword>
<dbReference type="Proteomes" id="UP001231649">
    <property type="component" value="Chromosome 17"/>
</dbReference>
<comment type="caution">
    <text evidence="1">The sequence shown here is derived from an EMBL/GenBank/DDBJ whole genome shotgun (WGS) entry which is preliminary data.</text>
</comment>
<evidence type="ECO:0000313" key="2">
    <source>
        <dbReference type="Proteomes" id="UP001231649"/>
    </source>
</evidence>
<proteinExistence type="predicted"/>
<accession>A0ACC2QFT8</accession>
<name>A0ACC2QFT8_9NEOP</name>
<organism evidence="1 2">
    <name type="scientific">Mythimna loreyi</name>
    <dbReference type="NCBI Taxonomy" id="667449"/>
    <lineage>
        <taxon>Eukaryota</taxon>
        <taxon>Metazoa</taxon>
        <taxon>Ecdysozoa</taxon>
        <taxon>Arthropoda</taxon>
        <taxon>Hexapoda</taxon>
        <taxon>Insecta</taxon>
        <taxon>Pterygota</taxon>
        <taxon>Neoptera</taxon>
        <taxon>Endopterygota</taxon>
        <taxon>Lepidoptera</taxon>
        <taxon>Glossata</taxon>
        <taxon>Ditrysia</taxon>
        <taxon>Noctuoidea</taxon>
        <taxon>Noctuidae</taxon>
        <taxon>Noctuinae</taxon>
        <taxon>Hadenini</taxon>
        <taxon>Mythimna</taxon>
    </lineage>
</organism>
<reference evidence="1" key="1">
    <citation type="submission" date="2023-03" db="EMBL/GenBank/DDBJ databases">
        <title>Chromosome-level genomes of two armyworms, Mythimna separata and Mythimna loreyi, provide insights into the biosynthesis and reception of sex pheromones.</title>
        <authorList>
            <person name="Zhao H."/>
        </authorList>
    </citation>
    <scope>NUCLEOTIDE SEQUENCE</scope>
    <source>
        <strain evidence="1">BeijingLab</strain>
    </source>
</reference>
<evidence type="ECO:0000313" key="1">
    <source>
        <dbReference type="EMBL" id="KAJ8715316.1"/>
    </source>
</evidence>
<protein>
    <submittedName>
        <fullName evidence="1">Uncharacterized protein</fullName>
    </submittedName>
</protein>
<sequence length="917" mass="99702">MSAAGGGGAGAVVRQGQLRKLKTMKKKYFVLRAETPECSARLEYYESEKKFRAGVAPRRVLPLKSCYNIMRRLDLKQKHVIALFTREEQFCVVADNEQDLHAWLTAILKQHRTEDASDELLHPIQHVWQVNVQKKGLGATKNIQGLYNLCLTDKTLTLVKIKSHNNVISDLGLLERVEYSLKNIRRCGDSERFFYMEVGRQTTTGAGELWMHTDDSNIAQSMHSTIYHAMRDCAKETENERDHIVLPKSGDSGPPARRQSYSDGRAGRAGLTNEKGLCVGSCIRQCVCASATYSIDEPLPPPLNADSQNNTLTDKTENPNPVRVIKHHRTESLPGYPLFQEPLKICHGRTRSEPLTGEEVDRVMVEKGVHSSCKAINGTDSAAKKTQWSRRASTGTRLHKLSPAHTKNAETLRNRCVSMPSRASSSFEVDRAPPRYPEIDGLDVSRDEPDAVSDWYRTPRIPEEPDCCDISRDFMSSSLMGAGSVAHSRTSSVGEAGAGYLPMAPGHDHMAGLISASSGSLCSGTPSTDPRFSEYQLEPATSHIGMEMRPPRAYSVGSRPAGTAPPEARHRAYSVGARARPPRHPHQRAATEDHMEIDFSNNSPANRVISRTPPTACFVEPRPKNNVDEYVDMSPRNNAGYVEMRPGERPRTPPRTTMPPPLTPATPSPATPDGYVEMNYGRAATRPIAIGAARPPPPMAASPELARRRDPMTPHGSQTLFDMSLDSPASPQDVIDTTDTLEEDPPHHPLSTVREISEDGRRSPDVPVAAPRRSPEVSVSPQYVTLALSAAPPKTPEPCGDELSCNPTANKTIARVPDPIDTRADTATCATLVLAGAGAAGTAARFSLGAAPGPLGCAAPGPLSCAAPGPLGMAAPGPLNYAALDLEPRRQPSAPPRQAYTQIDFLRSEKLHAADAT</sequence>
<gene>
    <name evidence="1" type="ORF">PYW08_005297</name>
</gene>